<evidence type="ECO:0000256" key="6">
    <source>
        <dbReference type="RuleBase" id="RU364113"/>
    </source>
</evidence>
<evidence type="ECO:0000313" key="8">
    <source>
        <dbReference type="EMBL" id="OAA30075.1"/>
    </source>
</evidence>
<keyword evidence="9" id="KW-1185">Reference proteome</keyword>
<comment type="subcellular location">
    <subcellularLocation>
        <location evidence="1 6">Membrane</location>
    </subcellularLocation>
</comment>
<keyword evidence="8" id="KW-0131">Cell cycle</keyword>
<dbReference type="InterPro" id="IPR001107">
    <property type="entry name" value="Band_7"/>
</dbReference>
<keyword evidence="4 6" id="KW-1133">Transmembrane helix</keyword>
<comment type="function">
    <text evidence="6">HflC and HflK could encode or regulate a protease.</text>
</comment>
<dbReference type="Proteomes" id="UP000077339">
    <property type="component" value="Unassembled WGS sequence"/>
</dbReference>
<name>A0A176K0T7_9BACT</name>
<comment type="similarity">
    <text evidence="2 6">Belongs to the band 7/mec-2 family. HflK subfamily.</text>
</comment>
<keyword evidence="8" id="KW-0132">Cell division</keyword>
<evidence type="ECO:0000256" key="4">
    <source>
        <dbReference type="ARBA" id="ARBA00022989"/>
    </source>
</evidence>
<dbReference type="SUPFAM" id="SSF117892">
    <property type="entry name" value="Band 7/SPFH domain"/>
    <property type="match status" value="1"/>
</dbReference>
<dbReference type="EMBL" id="JFHK01000015">
    <property type="protein sequence ID" value="OAA30075.1"/>
    <property type="molecule type" value="Genomic_DNA"/>
</dbReference>
<dbReference type="GO" id="GO:0016020">
    <property type="term" value="C:membrane"/>
    <property type="evidence" value="ECO:0007669"/>
    <property type="project" value="UniProtKB-SubCell"/>
</dbReference>
<organism evidence="8 9">
    <name type="scientific">Kosmotoga arenicorallina S304</name>
    <dbReference type="NCBI Taxonomy" id="1453497"/>
    <lineage>
        <taxon>Bacteria</taxon>
        <taxon>Thermotogati</taxon>
        <taxon>Thermotogota</taxon>
        <taxon>Thermotogae</taxon>
        <taxon>Kosmotogales</taxon>
        <taxon>Kosmotogaceae</taxon>
        <taxon>Kosmotoga</taxon>
    </lineage>
</organism>
<evidence type="ECO:0000256" key="1">
    <source>
        <dbReference type="ARBA" id="ARBA00004370"/>
    </source>
</evidence>
<dbReference type="CDD" id="cd03404">
    <property type="entry name" value="SPFH_HflK"/>
    <property type="match status" value="1"/>
</dbReference>
<comment type="caution">
    <text evidence="8">The sequence shown here is derived from an EMBL/GenBank/DDBJ whole genome shotgun (WGS) entry which is preliminary data.</text>
</comment>
<dbReference type="InterPro" id="IPR010201">
    <property type="entry name" value="HflK"/>
</dbReference>
<keyword evidence="3 6" id="KW-0812">Transmembrane</keyword>
<sequence>MKLTVGFIWIIVLIIIAIYFLSGFFFVGPAEVGLVKRFGAYRISVGPGLHYHLPTPIESVVKVNTSALRKEEIGFRTITPGSYRSYEDEALMLTNDGNIVYVEAVVQYYVLEPEKFAFNLVDPSVIVRFTTEAVMREEVAAVGINDILTVQRESISNKAAERIREELEKINAGIAVKNVYLQEVSPPSQVIAAFDDVNNAKQDKEKLINEAERYKNDVVPKAQGNAAKMLREAEAYAQEKYLKAFGQAQRFKSILKEYEKAPEITKKRLYLEMLNSILSSSEKYVITGDSGVLKLLNLPLMEGGN</sequence>
<accession>A0A176K0T7</accession>
<dbReference type="NCBIfam" id="TIGR01933">
    <property type="entry name" value="hflK"/>
    <property type="match status" value="1"/>
</dbReference>
<comment type="subunit">
    <text evidence="6">HflC and HflK may interact to form a multimeric complex.</text>
</comment>
<dbReference type="PANTHER" id="PTHR43327:SF2">
    <property type="entry name" value="MODULATOR OF FTSH PROTEASE HFLK"/>
    <property type="match status" value="1"/>
</dbReference>
<dbReference type="GO" id="GO:0051301">
    <property type="term" value="P:cell division"/>
    <property type="evidence" value="ECO:0007669"/>
    <property type="project" value="UniProtKB-KW"/>
</dbReference>
<dbReference type="Gene3D" id="3.30.479.30">
    <property type="entry name" value="Band 7 domain"/>
    <property type="match status" value="1"/>
</dbReference>
<keyword evidence="5 6" id="KW-0472">Membrane</keyword>
<evidence type="ECO:0000256" key="5">
    <source>
        <dbReference type="ARBA" id="ARBA00023136"/>
    </source>
</evidence>
<proteinExistence type="inferred from homology"/>
<feature type="domain" description="Band 7" evidence="7">
    <location>
        <begin position="22"/>
        <end position="198"/>
    </location>
</feature>
<evidence type="ECO:0000256" key="3">
    <source>
        <dbReference type="ARBA" id="ARBA00022692"/>
    </source>
</evidence>
<reference evidence="8 9" key="1">
    <citation type="submission" date="2014-02" db="EMBL/GenBank/DDBJ databases">
        <title>Kosmotoga genome sequencing.</title>
        <authorList>
            <person name="Pollo S.M."/>
            <person name="Charchuk R."/>
            <person name="Nesbo C.L."/>
        </authorList>
    </citation>
    <scope>NUCLEOTIDE SEQUENCE [LARGE SCALE GENOMIC DNA]</scope>
    <source>
        <strain evidence="8 9">S304</strain>
    </source>
</reference>
<dbReference type="AlphaFoldDB" id="A0A176K0T7"/>
<evidence type="ECO:0000256" key="2">
    <source>
        <dbReference type="ARBA" id="ARBA00006971"/>
    </source>
</evidence>
<dbReference type="SMART" id="SM00244">
    <property type="entry name" value="PHB"/>
    <property type="match status" value="1"/>
</dbReference>
<dbReference type="InterPro" id="IPR001972">
    <property type="entry name" value="Stomatin_HflK_fam"/>
</dbReference>
<evidence type="ECO:0000259" key="7">
    <source>
        <dbReference type="SMART" id="SM00244"/>
    </source>
</evidence>
<dbReference type="STRING" id="1453497.AT15_00750"/>
<protein>
    <recommendedName>
        <fullName evidence="6">Protein HflK</fullName>
    </recommendedName>
</protein>
<gene>
    <name evidence="8" type="ORF">AT15_00750</name>
</gene>
<dbReference type="PRINTS" id="PR00721">
    <property type="entry name" value="STOMATIN"/>
</dbReference>
<dbReference type="InterPro" id="IPR050710">
    <property type="entry name" value="Band7/mec-2_domain"/>
</dbReference>
<dbReference type="PANTHER" id="PTHR43327">
    <property type="entry name" value="STOMATIN-LIKE PROTEIN 2, MITOCHONDRIAL"/>
    <property type="match status" value="1"/>
</dbReference>
<dbReference type="Pfam" id="PF01145">
    <property type="entry name" value="Band_7"/>
    <property type="match status" value="1"/>
</dbReference>
<dbReference type="PATRIC" id="fig|1453497.3.peg.161"/>
<dbReference type="InterPro" id="IPR036013">
    <property type="entry name" value="Band_7/SPFH_dom_sf"/>
</dbReference>
<feature type="transmembrane region" description="Helical" evidence="6">
    <location>
        <begin position="6"/>
        <end position="27"/>
    </location>
</feature>
<evidence type="ECO:0000313" key="9">
    <source>
        <dbReference type="Proteomes" id="UP000077339"/>
    </source>
</evidence>